<dbReference type="RefSeq" id="WP_307731669.1">
    <property type="nucleotide sequence ID" value="NZ_BLAY01000295.1"/>
</dbReference>
<organism evidence="1 2">
    <name type="scientific">Microseira wollei NIES-4236</name>
    <dbReference type="NCBI Taxonomy" id="2530354"/>
    <lineage>
        <taxon>Bacteria</taxon>
        <taxon>Bacillati</taxon>
        <taxon>Cyanobacteriota</taxon>
        <taxon>Cyanophyceae</taxon>
        <taxon>Oscillatoriophycideae</taxon>
        <taxon>Aerosakkonematales</taxon>
        <taxon>Aerosakkonemataceae</taxon>
        <taxon>Microseira</taxon>
    </lineage>
</organism>
<comment type="caution">
    <text evidence="1">The sequence shown here is derived from an EMBL/GenBank/DDBJ whole genome shotgun (WGS) entry which is preliminary data.</text>
</comment>
<keyword evidence="2" id="KW-1185">Reference proteome</keyword>
<proteinExistence type="predicted"/>
<protein>
    <submittedName>
        <fullName evidence="1">Uncharacterized protein</fullName>
    </submittedName>
</protein>
<sequence length="41" mass="4692">MTYKNQLHPWCIIQPLANLQRKVVARFRRRSDAVGASLPVG</sequence>
<name>A0AAV3XN40_9CYAN</name>
<evidence type="ECO:0000313" key="1">
    <source>
        <dbReference type="EMBL" id="GET44123.1"/>
    </source>
</evidence>
<dbReference type="EMBL" id="BLAY01000295">
    <property type="protein sequence ID" value="GET44123.1"/>
    <property type="molecule type" value="Genomic_DNA"/>
</dbReference>
<reference evidence="1" key="1">
    <citation type="submission" date="2019-10" db="EMBL/GenBank/DDBJ databases">
        <title>Draft genome sequece of Microseira wollei NIES-4236.</title>
        <authorList>
            <person name="Yamaguchi H."/>
            <person name="Suzuki S."/>
            <person name="Kawachi M."/>
        </authorList>
    </citation>
    <scope>NUCLEOTIDE SEQUENCE</scope>
    <source>
        <strain evidence="1">NIES-4236</strain>
    </source>
</reference>
<dbReference type="AlphaFoldDB" id="A0AAV3XN40"/>
<evidence type="ECO:0000313" key="2">
    <source>
        <dbReference type="Proteomes" id="UP001050975"/>
    </source>
</evidence>
<gene>
    <name evidence="1" type="ORF">MiSe_89490</name>
</gene>
<dbReference type="Proteomes" id="UP001050975">
    <property type="component" value="Unassembled WGS sequence"/>
</dbReference>
<accession>A0AAV3XN40</accession>